<reference evidence="3" key="1">
    <citation type="submission" date="2011-02" db="EMBL/GenBank/DDBJ databases">
        <title>The complete genome of Planctomyces brasiliensis DSM 5305.</title>
        <authorList>
            <person name="Lucas S."/>
            <person name="Copeland A."/>
            <person name="Lapidus A."/>
            <person name="Bruce D."/>
            <person name="Goodwin L."/>
            <person name="Pitluck S."/>
            <person name="Kyrpides N."/>
            <person name="Mavromatis K."/>
            <person name="Pagani I."/>
            <person name="Ivanova N."/>
            <person name="Ovchinnikova G."/>
            <person name="Lu M."/>
            <person name="Detter J.C."/>
            <person name="Han C."/>
            <person name="Land M."/>
            <person name="Hauser L."/>
            <person name="Markowitz V."/>
            <person name="Cheng J.-F."/>
            <person name="Hugenholtz P."/>
            <person name="Woyke T."/>
            <person name="Wu D."/>
            <person name="Tindall B."/>
            <person name="Pomrenke H.G."/>
            <person name="Brambilla E."/>
            <person name="Klenk H.-P."/>
            <person name="Eisen J.A."/>
        </authorList>
    </citation>
    <scope>NUCLEOTIDE SEQUENCE [LARGE SCALE GENOMIC DNA]</scope>
    <source>
        <strain evidence="3">ATCC 49424 / DSM 5305 / JCM 21570 / NBRC 103401 / IFAM 1448</strain>
    </source>
</reference>
<feature type="region of interest" description="Disordered" evidence="1">
    <location>
        <begin position="1"/>
        <end position="29"/>
    </location>
</feature>
<proteinExistence type="predicted"/>
<evidence type="ECO:0000313" key="3">
    <source>
        <dbReference type="Proteomes" id="UP000006860"/>
    </source>
</evidence>
<dbReference type="HOGENOM" id="CLU_534077_0_0_0"/>
<evidence type="ECO:0008006" key="4">
    <source>
        <dbReference type="Google" id="ProtNLM"/>
    </source>
</evidence>
<name>F0SPH9_RUBBR</name>
<dbReference type="KEGG" id="pbs:Plabr_0254"/>
<organism evidence="2 3">
    <name type="scientific">Rubinisphaera brasiliensis (strain ATCC 49424 / DSM 5305 / JCM 21570 / IAM 15109 / NBRC 103401 / IFAM 1448)</name>
    <name type="common">Planctomyces brasiliensis</name>
    <dbReference type="NCBI Taxonomy" id="756272"/>
    <lineage>
        <taxon>Bacteria</taxon>
        <taxon>Pseudomonadati</taxon>
        <taxon>Planctomycetota</taxon>
        <taxon>Planctomycetia</taxon>
        <taxon>Planctomycetales</taxon>
        <taxon>Planctomycetaceae</taxon>
        <taxon>Rubinisphaera</taxon>
    </lineage>
</organism>
<evidence type="ECO:0000256" key="1">
    <source>
        <dbReference type="SAM" id="MobiDB-lite"/>
    </source>
</evidence>
<dbReference type="AlphaFoldDB" id="F0SPH9"/>
<dbReference type="Proteomes" id="UP000006860">
    <property type="component" value="Chromosome"/>
</dbReference>
<accession>F0SPH9</accession>
<keyword evidence="3" id="KW-1185">Reference proteome</keyword>
<gene>
    <name evidence="2" type="ordered locus">Plabr_0254</name>
</gene>
<feature type="compositionally biased region" description="Basic and acidic residues" evidence="1">
    <location>
        <begin position="18"/>
        <end position="29"/>
    </location>
</feature>
<protein>
    <recommendedName>
        <fullName evidence="4">Tetratricopeptide repeat protein</fullName>
    </recommendedName>
</protein>
<dbReference type="EMBL" id="CP002546">
    <property type="protein sequence ID" value="ADY57883.1"/>
    <property type="molecule type" value="Genomic_DNA"/>
</dbReference>
<dbReference type="OrthoDB" id="291546at2"/>
<sequence length="510" mass="57415">MSTQKKSTELDLVPAFERNNEPALSRKETEKRLEAPLPQVVFRALPTVYEACEWLSLGMSLWAGQPLQWTCLQPGETPAAAESGKFDPIKELDSAPPRELWKRYFSEERSSDEIRKVVQRLHSRKQYKHVIAALRAALLAGQPEPWMYEVLALTMDIEGYPKNEVERVMLSMTDFNARDVENLLGSAAYLVRLGAPAQALKLYQQVSSLQPSRPEPYLLGLRLADELKDVEALSWAATGVLTWYWFDDYEAKQREAVKQMRDWQLRLQQAGKTEQAAELANALAKAQVRDLQLRLEWSGEADLDLIVQEPLGTTCSFANRHTQSGGALLHEGAGPKQAECFEEYVCAYAASGHYVITIDHVAGRLVGNRARLQVIRYAGTPDEQRDSVNVVFNERQKKYRISLHDGRRTQKTEVFEPEAEPTTTQKRREALKTLADLRRQIAFQQPGLNQIRPQVTGAVGYSPVVQNVSSGVNLTAQATVSPDRRYVRLGLQPSISEVTDVFTFTFAGGR</sequence>
<dbReference type="eggNOG" id="COG2304">
    <property type="taxonomic scope" value="Bacteria"/>
</dbReference>
<dbReference type="STRING" id="756272.Plabr_0254"/>
<evidence type="ECO:0000313" key="2">
    <source>
        <dbReference type="EMBL" id="ADY57883.1"/>
    </source>
</evidence>
<dbReference type="RefSeq" id="WP_013626627.1">
    <property type="nucleotide sequence ID" value="NC_015174.1"/>
</dbReference>